<dbReference type="Gene3D" id="3.40.50.620">
    <property type="entry name" value="HUPs"/>
    <property type="match status" value="1"/>
</dbReference>
<dbReference type="Ensembl" id="ENSOANT00000060348.1">
    <property type="protein sequence ID" value="ENSOANP00000035489.1"/>
    <property type="gene ID" value="ENSOANG00000042429.1"/>
</dbReference>
<feature type="compositionally biased region" description="Low complexity" evidence="1">
    <location>
        <begin position="337"/>
        <end position="347"/>
    </location>
</feature>
<reference evidence="3" key="3">
    <citation type="submission" date="2025-09" db="UniProtKB">
        <authorList>
            <consortium name="Ensembl"/>
        </authorList>
    </citation>
    <scope>IDENTIFICATION</scope>
    <source>
        <strain evidence="3">Glennie</strain>
    </source>
</reference>
<dbReference type="PANTHER" id="PTHR10695:SF46">
    <property type="entry name" value="BIFUNCTIONAL COENZYME A SYNTHASE-RELATED"/>
    <property type="match status" value="1"/>
</dbReference>
<evidence type="ECO:0000313" key="4">
    <source>
        <dbReference type="Proteomes" id="UP000002279"/>
    </source>
</evidence>
<keyword evidence="4" id="KW-1185">Reference proteome</keyword>
<dbReference type="Proteomes" id="UP000002279">
    <property type="component" value="Chromosome 11"/>
</dbReference>
<dbReference type="SUPFAM" id="SSF52374">
    <property type="entry name" value="Nucleotidylyl transferase"/>
    <property type="match status" value="1"/>
</dbReference>
<reference evidence="3 4" key="1">
    <citation type="journal article" date="2008" name="Nature">
        <title>Genome analysis of the platypus reveals unique signatures of evolution.</title>
        <authorList>
            <person name="Warren W.C."/>
            <person name="Hillier L.W."/>
            <person name="Marshall Graves J.A."/>
            <person name="Birney E."/>
            <person name="Ponting C.P."/>
            <person name="Grutzner F."/>
            <person name="Belov K."/>
            <person name="Miller W."/>
            <person name="Clarke L."/>
            <person name="Chinwalla A.T."/>
            <person name="Yang S.P."/>
            <person name="Heger A."/>
            <person name="Locke D.P."/>
            <person name="Miethke P."/>
            <person name="Waters P.D."/>
            <person name="Veyrunes F."/>
            <person name="Fulton L."/>
            <person name="Fulton B."/>
            <person name="Graves T."/>
            <person name="Wallis J."/>
            <person name="Puente X.S."/>
            <person name="Lopez-Otin C."/>
            <person name="Ordonez G.R."/>
            <person name="Eichler E.E."/>
            <person name="Chen L."/>
            <person name="Cheng Z."/>
            <person name="Deakin J.E."/>
            <person name="Alsop A."/>
            <person name="Thompson K."/>
            <person name="Kirby P."/>
            <person name="Papenfuss A.T."/>
            <person name="Wakefield M.J."/>
            <person name="Olender T."/>
            <person name="Lancet D."/>
            <person name="Huttley G.A."/>
            <person name="Smit A.F."/>
            <person name="Pask A."/>
            <person name="Temple-Smith P."/>
            <person name="Batzer M.A."/>
            <person name="Walker J.A."/>
            <person name="Konkel M.K."/>
            <person name="Harris R.S."/>
            <person name="Whittington C.M."/>
            <person name="Wong E.S."/>
            <person name="Gemmell N.J."/>
            <person name="Buschiazzo E."/>
            <person name="Vargas Jentzsch I.M."/>
            <person name="Merkel A."/>
            <person name="Schmitz J."/>
            <person name="Zemann A."/>
            <person name="Churakov G."/>
            <person name="Kriegs J.O."/>
            <person name="Brosius J."/>
            <person name="Murchison E.P."/>
            <person name="Sachidanandam R."/>
            <person name="Smith C."/>
            <person name="Hannon G.J."/>
            <person name="Tsend-Ayush E."/>
            <person name="McMillan D."/>
            <person name="Attenborough R."/>
            <person name="Rens W."/>
            <person name="Ferguson-Smith M."/>
            <person name="Lefevre C.M."/>
            <person name="Sharp J.A."/>
            <person name="Nicholas K.R."/>
            <person name="Ray D.A."/>
            <person name="Kube M."/>
            <person name="Reinhardt R."/>
            <person name="Pringle T.H."/>
            <person name="Taylor J."/>
            <person name="Jones R.C."/>
            <person name="Nixon B."/>
            <person name="Dacheux J.L."/>
            <person name="Niwa H."/>
            <person name="Sekita Y."/>
            <person name="Huang X."/>
            <person name="Stark A."/>
            <person name="Kheradpour P."/>
            <person name="Kellis M."/>
            <person name="Flicek P."/>
            <person name="Chen Y."/>
            <person name="Webber C."/>
            <person name="Hardison R."/>
            <person name="Nelson J."/>
            <person name="Hallsworth-Pepin K."/>
            <person name="Delehaunty K."/>
            <person name="Markovic C."/>
            <person name="Minx P."/>
            <person name="Feng Y."/>
            <person name="Kremitzki C."/>
            <person name="Mitreva M."/>
            <person name="Glasscock J."/>
            <person name="Wylie T."/>
            <person name="Wohldmann P."/>
            <person name="Thiru P."/>
            <person name="Nhan M.N."/>
            <person name="Pohl C.S."/>
            <person name="Smith S.M."/>
            <person name="Hou S."/>
            <person name="Nefedov M."/>
            <person name="de Jong P.J."/>
            <person name="Renfree M.B."/>
            <person name="Mardis E.R."/>
            <person name="Wilson R.K."/>
        </authorList>
    </citation>
    <scope>NUCLEOTIDE SEQUENCE [LARGE SCALE GENOMIC DNA]</scope>
    <source>
        <strain evidence="3 4">Glennie</strain>
    </source>
</reference>
<evidence type="ECO:0000256" key="2">
    <source>
        <dbReference type="SAM" id="SignalP"/>
    </source>
</evidence>
<feature type="region of interest" description="Disordered" evidence="1">
    <location>
        <begin position="337"/>
        <end position="361"/>
    </location>
</feature>
<proteinExistence type="predicted"/>
<dbReference type="GeneTree" id="ENSGT00550000075078"/>
<organism evidence="3 4">
    <name type="scientific">Ornithorhynchus anatinus</name>
    <name type="common">Duckbill platypus</name>
    <dbReference type="NCBI Taxonomy" id="9258"/>
    <lineage>
        <taxon>Eukaryota</taxon>
        <taxon>Metazoa</taxon>
        <taxon>Chordata</taxon>
        <taxon>Craniata</taxon>
        <taxon>Vertebrata</taxon>
        <taxon>Euteleostomi</taxon>
        <taxon>Mammalia</taxon>
        <taxon>Monotremata</taxon>
        <taxon>Ornithorhynchidae</taxon>
        <taxon>Ornithorhynchus</taxon>
    </lineage>
</organism>
<accession>A0A6I8N321</accession>
<dbReference type="GO" id="GO:0004140">
    <property type="term" value="F:dephospho-CoA kinase activity"/>
    <property type="evidence" value="ECO:0000318"/>
    <property type="project" value="GO_Central"/>
</dbReference>
<evidence type="ECO:0008006" key="5">
    <source>
        <dbReference type="Google" id="ProtNLM"/>
    </source>
</evidence>
<dbReference type="Bgee" id="ENSOANG00000042429">
    <property type="expression patterns" value="Expressed in adult mammalian kidney and 7 other cell types or tissues"/>
</dbReference>
<reference evidence="3" key="2">
    <citation type="submission" date="2025-08" db="UniProtKB">
        <authorList>
            <consortium name="Ensembl"/>
        </authorList>
    </citation>
    <scope>IDENTIFICATION</scope>
    <source>
        <strain evidence="3">Glennie</strain>
    </source>
</reference>
<dbReference type="PANTHER" id="PTHR10695">
    <property type="entry name" value="DEPHOSPHO-COA KINASE-RELATED"/>
    <property type="match status" value="1"/>
</dbReference>
<evidence type="ECO:0000313" key="3">
    <source>
        <dbReference type="Ensembl" id="ENSOANP00000035489.1"/>
    </source>
</evidence>
<sequence>MSVFRSGLLVLTSPLAALVPRLPPILSAAAQLVEDTLYVHLQPGLSLSGPAQPRSTYVAATSEVMDFLTRLYAGADAHSPLDIRVLLTNIRAKGQAPSGSLGSVQNLSHPPEVVLTDFQTGDGGQYNPVKQQLERYATSCYSCRPHLVSVLLYPEGGTGAEPRELAGPGLGSSGPTQEPSPPALSKPLCGFGHVAVGGTFDRLHNAHKLLLSAACLLAEQRLLAGVADGNLLETKVLKELLQPFCERWPGSASSCGPKPSLAFRRGAAADPTGPGGTDPALQCIVVSEETAPRAGRAVNRRRLENGLEELELFVIPLLRTRSQRTTRRKGQLLQLPSPAARDPAARPQVADHRTPYPDWPPSPACSTLPPSFSRPATCNCAGFLLWTSPPSPGPTFLPCLCPNPAAFRGGGWEGEGVESSPVSPHAPSPAGLGPCPFPRCRSILACPPAPT</sequence>
<dbReference type="GO" id="GO:0004595">
    <property type="term" value="F:pantetheine-phosphate adenylyltransferase activity"/>
    <property type="evidence" value="ECO:0000318"/>
    <property type="project" value="GO_Central"/>
</dbReference>
<protein>
    <recommendedName>
        <fullName evidence="5">Cytidyltransferase-like domain-containing protein</fullName>
    </recommendedName>
</protein>
<name>A0A6I8N321_ORNAN</name>
<dbReference type="GO" id="GO:0015937">
    <property type="term" value="P:coenzyme A biosynthetic process"/>
    <property type="evidence" value="ECO:0000318"/>
    <property type="project" value="GO_Central"/>
</dbReference>
<evidence type="ECO:0000256" key="1">
    <source>
        <dbReference type="SAM" id="MobiDB-lite"/>
    </source>
</evidence>
<dbReference type="AlphaFoldDB" id="A0A6I8N321"/>
<dbReference type="InterPro" id="IPR014729">
    <property type="entry name" value="Rossmann-like_a/b/a_fold"/>
</dbReference>
<dbReference type="InParanoid" id="A0A6I8N321"/>
<dbReference type="FunCoup" id="A0A6I8N321">
    <property type="interactions" value="1131"/>
</dbReference>
<feature type="region of interest" description="Disordered" evidence="1">
    <location>
        <begin position="161"/>
        <end position="184"/>
    </location>
</feature>
<feature type="chain" id="PRO_5026264818" description="Cytidyltransferase-like domain-containing protein" evidence="2">
    <location>
        <begin position="18"/>
        <end position="451"/>
    </location>
</feature>
<keyword evidence="2" id="KW-0732">Signal</keyword>
<feature type="signal peptide" evidence="2">
    <location>
        <begin position="1"/>
        <end position="17"/>
    </location>
</feature>